<sequence length="88" mass="9202">MDTTANPDDQIPTSDLPPAGQQPDTQGADPVTAELGDDGQGDIAPEDLQNPTDTAERPEFTDEDNLASPQDLRASLPVDEIAESGIEG</sequence>
<dbReference type="STRING" id="36805.BOH66_04365"/>
<dbReference type="OrthoDB" id="5072505at2"/>
<dbReference type="EMBL" id="CP018762">
    <property type="protein sequence ID" value="APZ33588.1"/>
    <property type="molecule type" value="Genomic_DNA"/>
</dbReference>
<proteinExistence type="predicted"/>
<gene>
    <name evidence="2" type="ORF">BOH66_04365</name>
</gene>
<name>A0A1P8U637_9MICO</name>
<accession>A0A1P8U637</accession>
<reference evidence="2 3" key="1">
    <citation type="submission" date="2016-12" db="EMBL/GenBank/DDBJ databases">
        <title>Complete genome sequence of Microbacterium aurum KACC 15219.</title>
        <authorList>
            <person name="Jung Y."/>
            <person name="Shin J.-H."/>
            <person name="Lee Y.-J."/>
            <person name="Yi H."/>
            <person name="Bahn Y.-S."/>
            <person name="Kim J.F."/>
            <person name="Lee D.-W."/>
        </authorList>
    </citation>
    <scope>NUCLEOTIDE SEQUENCE [LARGE SCALE GENOMIC DNA]</scope>
    <source>
        <strain evidence="2 3">KACC 15219</strain>
    </source>
</reference>
<evidence type="ECO:0000313" key="3">
    <source>
        <dbReference type="Proteomes" id="UP000187185"/>
    </source>
</evidence>
<dbReference type="AlphaFoldDB" id="A0A1P8U637"/>
<evidence type="ECO:0000313" key="2">
    <source>
        <dbReference type="EMBL" id="APZ33588.1"/>
    </source>
</evidence>
<evidence type="ECO:0000256" key="1">
    <source>
        <dbReference type="SAM" id="MobiDB-lite"/>
    </source>
</evidence>
<keyword evidence="3" id="KW-1185">Reference proteome</keyword>
<dbReference type="Proteomes" id="UP000187185">
    <property type="component" value="Chromosome"/>
</dbReference>
<dbReference type="KEGG" id="maur:BOH66_04365"/>
<feature type="compositionally biased region" description="Polar residues" evidence="1">
    <location>
        <begin position="1"/>
        <end position="13"/>
    </location>
</feature>
<evidence type="ECO:0008006" key="4">
    <source>
        <dbReference type="Google" id="ProtNLM"/>
    </source>
</evidence>
<dbReference type="RefSeq" id="WP_076689636.1">
    <property type="nucleotide sequence ID" value="NZ_CP018762.1"/>
</dbReference>
<organism evidence="2 3">
    <name type="scientific">Microbacterium aurum</name>
    <dbReference type="NCBI Taxonomy" id="36805"/>
    <lineage>
        <taxon>Bacteria</taxon>
        <taxon>Bacillati</taxon>
        <taxon>Actinomycetota</taxon>
        <taxon>Actinomycetes</taxon>
        <taxon>Micrococcales</taxon>
        <taxon>Microbacteriaceae</taxon>
        <taxon>Microbacterium</taxon>
    </lineage>
</organism>
<protein>
    <recommendedName>
        <fullName evidence="4">Sugar ABC transporter ATPase</fullName>
    </recommendedName>
</protein>
<feature type="region of interest" description="Disordered" evidence="1">
    <location>
        <begin position="1"/>
        <end position="88"/>
    </location>
</feature>